<dbReference type="GO" id="GO:0016740">
    <property type="term" value="F:transferase activity"/>
    <property type="evidence" value="ECO:0007669"/>
    <property type="project" value="UniProtKB-KW"/>
</dbReference>
<accession>A0A366FE16</accession>
<dbReference type="RefSeq" id="WP_113889829.1">
    <property type="nucleotide sequence ID" value="NZ_QNRK01000014.1"/>
</dbReference>
<dbReference type="Gene3D" id="3.90.550.10">
    <property type="entry name" value="Spore Coat Polysaccharide Biosynthesis Protein SpsA, Chain A"/>
    <property type="match status" value="1"/>
</dbReference>
<dbReference type="SUPFAM" id="SSF53448">
    <property type="entry name" value="Nucleotide-diphospho-sugar transferases"/>
    <property type="match status" value="1"/>
</dbReference>
<dbReference type="Pfam" id="PF13641">
    <property type="entry name" value="Glyco_tranf_2_3"/>
    <property type="match status" value="1"/>
</dbReference>
<name>A0A366FE16_9HYPH</name>
<dbReference type="InterPro" id="IPR017832">
    <property type="entry name" value="Glyco_trans_2_hopen-assoc_HpnB"/>
</dbReference>
<dbReference type="AlphaFoldDB" id="A0A366FE16"/>
<proteinExistence type="predicted"/>
<dbReference type="Proteomes" id="UP000253529">
    <property type="component" value="Unassembled WGS sequence"/>
</dbReference>
<evidence type="ECO:0000313" key="2">
    <source>
        <dbReference type="EMBL" id="RBP12190.1"/>
    </source>
</evidence>
<evidence type="ECO:0000313" key="3">
    <source>
        <dbReference type="Proteomes" id="UP000253529"/>
    </source>
</evidence>
<dbReference type="PANTHER" id="PTHR43646">
    <property type="entry name" value="GLYCOSYLTRANSFERASE"/>
    <property type="match status" value="1"/>
</dbReference>
<keyword evidence="1" id="KW-0472">Membrane</keyword>
<dbReference type="EMBL" id="QNRK01000014">
    <property type="protein sequence ID" value="RBP12190.1"/>
    <property type="molecule type" value="Genomic_DNA"/>
</dbReference>
<protein>
    <submittedName>
        <fullName evidence="2">Hopene-associated glycosyltransferase HpnB</fullName>
    </submittedName>
</protein>
<dbReference type="InterPro" id="IPR029044">
    <property type="entry name" value="Nucleotide-diphossugar_trans"/>
</dbReference>
<feature type="transmembrane region" description="Helical" evidence="1">
    <location>
        <begin position="325"/>
        <end position="343"/>
    </location>
</feature>
<keyword evidence="1" id="KW-0812">Transmembrane</keyword>
<organism evidence="2 3">
    <name type="scientific">Roseiarcus fermentans</name>
    <dbReference type="NCBI Taxonomy" id="1473586"/>
    <lineage>
        <taxon>Bacteria</taxon>
        <taxon>Pseudomonadati</taxon>
        <taxon>Pseudomonadota</taxon>
        <taxon>Alphaproteobacteria</taxon>
        <taxon>Hyphomicrobiales</taxon>
        <taxon>Roseiarcaceae</taxon>
        <taxon>Roseiarcus</taxon>
    </lineage>
</organism>
<dbReference type="NCBIfam" id="TIGR03469">
    <property type="entry name" value="HpnB"/>
    <property type="match status" value="1"/>
</dbReference>
<dbReference type="PANTHER" id="PTHR43646:SF3">
    <property type="entry name" value="SLR1566 PROTEIN"/>
    <property type="match status" value="1"/>
</dbReference>
<evidence type="ECO:0000256" key="1">
    <source>
        <dbReference type="SAM" id="Phobius"/>
    </source>
</evidence>
<feature type="transmembrane region" description="Helical" evidence="1">
    <location>
        <begin position="296"/>
        <end position="318"/>
    </location>
</feature>
<keyword evidence="3" id="KW-1185">Reference proteome</keyword>
<gene>
    <name evidence="2" type="ORF">DFR50_11419</name>
</gene>
<feature type="transmembrane region" description="Helical" evidence="1">
    <location>
        <begin position="349"/>
        <end position="367"/>
    </location>
</feature>
<dbReference type="OrthoDB" id="9806525at2"/>
<reference evidence="2 3" key="1">
    <citation type="submission" date="2018-06" db="EMBL/GenBank/DDBJ databases">
        <title>Genomic Encyclopedia of Type Strains, Phase IV (KMG-IV): sequencing the most valuable type-strain genomes for metagenomic binning, comparative biology and taxonomic classification.</title>
        <authorList>
            <person name="Goeker M."/>
        </authorList>
    </citation>
    <scope>NUCLEOTIDE SEQUENCE [LARGE SCALE GENOMIC DNA]</scope>
    <source>
        <strain evidence="2 3">DSM 24875</strain>
    </source>
</reference>
<keyword evidence="2" id="KW-0808">Transferase</keyword>
<sequence length="395" mass="41573">MIAALAALVPVAVWAYLIAARGGFWLCRERDDAAFARLREPPLTTAGAPDVIAVMPARDEAAVIAASVTSLLRQDYPGRLSLVIVDDESADGTAAAARAAAAAVGQADRVQVVTGSATPGGWTGKLWAMRQGLAALEAGGNSPEFVLFTDADIAYAPQTLRRLVAIARSRDAALASLMAKLRCVSLAERLLAPAFVFFFQKLYPFAWVNDSRSKTAAAAGGCMLVRRQALAAAGGLETLRGALIDDCALAAAMKRQGPIWLGLTDDVTSLRAHPDVADFGAMIVRSAYAQLRYSPLLLIGAVAGMVVTYLAPPLLAVFADGAERAAGLIAWALMALAFTPMLRFYRQPAAAGVALPVIAAVYTVFTIESALQHWRGRGGHWKGRYQASTSGMDSA</sequence>
<comment type="caution">
    <text evidence="2">The sequence shown here is derived from an EMBL/GenBank/DDBJ whole genome shotgun (WGS) entry which is preliminary data.</text>
</comment>
<keyword evidence="1" id="KW-1133">Transmembrane helix</keyword>